<feature type="compositionally biased region" description="Basic and acidic residues" evidence="14">
    <location>
        <begin position="1487"/>
        <end position="1496"/>
    </location>
</feature>
<keyword evidence="5 13" id="KW-0808">Transferase</keyword>
<evidence type="ECO:0000256" key="9">
    <source>
        <dbReference type="ARBA" id="ARBA00033696"/>
    </source>
</evidence>
<dbReference type="CDD" id="cd07061">
    <property type="entry name" value="HP_HAP_like"/>
    <property type="match status" value="1"/>
</dbReference>
<comment type="subcellular location">
    <subcellularLocation>
        <location evidence="1 13">Cytoplasm</location>
        <location evidence="1 13">Cytosol</location>
    </subcellularLocation>
</comment>
<feature type="region of interest" description="Disordered" evidence="14">
    <location>
        <begin position="1451"/>
        <end position="1518"/>
    </location>
</feature>
<evidence type="ECO:0000256" key="1">
    <source>
        <dbReference type="ARBA" id="ARBA00004514"/>
    </source>
</evidence>
<evidence type="ECO:0000259" key="15">
    <source>
        <dbReference type="Pfam" id="PF18086"/>
    </source>
</evidence>
<dbReference type="PROSITE" id="PS00616">
    <property type="entry name" value="HIS_ACID_PHOSPHAT_1"/>
    <property type="match status" value="1"/>
</dbReference>
<evidence type="ECO:0000256" key="3">
    <source>
        <dbReference type="ARBA" id="ARBA00012893"/>
    </source>
</evidence>
<evidence type="ECO:0000256" key="10">
    <source>
        <dbReference type="ARBA" id="ARBA00034629"/>
    </source>
</evidence>
<organism evidence="16 17">
    <name type="scientific">Hypsibius exemplaris</name>
    <name type="common">Freshwater tardigrade</name>
    <dbReference type="NCBI Taxonomy" id="2072580"/>
    <lineage>
        <taxon>Eukaryota</taxon>
        <taxon>Metazoa</taxon>
        <taxon>Ecdysozoa</taxon>
        <taxon>Tardigrada</taxon>
        <taxon>Eutardigrada</taxon>
        <taxon>Parachela</taxon>
        <taxon>Hypsibioidea</taxon>
        <taxon>Hypsibiidae</taxon>
        <taxon>Hypsibius</taxon>
    </lineage>
</organism>
<dbReference type="GO" id="GO:0052723">
    <property type="term" value="F:inositol hexakisphosphate 1-kinase activity"/>
    <property type="evidence" value="ECO:0007669"/>
    <property type="project" value="RHEA"/>
</dbReference>
<feature type="compositionally biased region" description="Pro residues" evidence="14">
    <location>
        <begin position="82"/>
        <end position="96"/>
    </location>
</feature>
<dbReference type="GO" id="GO:0006020">
    <property type="term" value="P:inositol metabolic process"/>
    <property type="evidence" value="ECO:0007669"/>
    <property type="project" value="TreeGrafter"/>
</dbReference>
<dbReference type="SUPFAM" id="SSF56059">
    <property type="entry name" value="Glutathione synthetase ATP-binding domain-like"/>
    <property type="match status" value="1"/>
</dbReference>
<gene>
    <name evidence="16" type="ORF">BV898_09479</name>
</gene>
<dbReference type="GO" id="GO:0032958">
    <property type="term" value="P:inositol phosphate biosynthetic process"/>
    <property type="evidence" value="ECO:0007669"/>
    <property type="project" value="TreeGrafter"/>
</dbReference>
<dbReference type="PANTHER" id="PTHR12750:SF9">
    <property type="entry name" value="INOSITOL HEXAKISPHOSPHATE AND DIPHOSPHOINOSITOL-PENTAKISPHOSPHATE KINASE"/>
    <property type="match status" value="1"/>
</dbReference>
<dbReference type="Pfam" id="PF00328">
    <property type="entry name" value="His_Phos_2"/>
    <property type="match status" value="1"/>
</dbReference>
<dbReference type="OrthoDB" id="18042at2759"/>
<dbReference type="InterPro" id="IPR037446">
    <property type="entry name" value="His_Pase_VIP1"/>
</dbReference>
<evidence type="ECO:0000256" key="5">
    <source>
        <dbReference type="ARBA" id="ARBA00022679"/>
    </source>
</evidence>
<dbReference type="InterPro" id="IPR000560">
    <property type="entry name" value="His_Pase_clade-2"/>
</dbReference>
<dbReference type="GO" id="GO:0016791">
    <property type="term" value="F:phosphatase activity"/>
    <property type="evidence" value="ECO:0007669"/>
    <property type="project" value="UniProtKB-ARBA"/>
</dbReference>
<evidence type="ECO:0000256" key="8">
    <source>
        <dbReference type="ARBA" id="ARBA00022840"/>
    </source>
</evidence>
<dbReference type="GO" id="GO:0033857">
    <property type="term" value="F:5-diphosphoinositol pentakisphosphate 1-kinase activity"/>
    <property type="evidence" value="ECO:0007669"/>
    <property type="project" value="TreeGrafter"/>
</dbReference>
<dbReference type="SUPFAM" id="SSF53254">
    <property type="entry name" value="Phosphoglycerate mutase-like"/>
    <property type="match status" value="1"/>
</dbReference>
<dbReference type="EC" id="2.7.4.24" evidence="3 13"/>
<accession>A0A1W0WMH9</accession>
<evidence type="ECO:0000313" key="16">
    <source>
        <dbReference type="EMBL" id="OQV16333.1"/>
    </source>
</evidence>
<feature type="region of interest" description="Disordered" evidence="14">
    <location>
        <begin position="1178"/>
        <end position="1232"/>
    </location>
</feature>
<feature type="compositionally biased region" description="Low complexity" evidence="14">
    <location>
        <begin position="142"/>
        <end position="152"/>
    </location>
</feature>
<dbReference type="InterPro" id="IPR029033">
    <property type="entry name" value="His_PPase_superfam"/>
</dbReference>
<protein>
    <recommendedName>
        <fullName evidence="12 13">Inositol hexakisphosphate and diphosphoinositol-pentakisphosphate kinase</fullName>
        <ecNumber evidence="3 13">2.7.4.24</ecNumber>
    </recommendedName>
</protein>
<comment type="catalytic activity">
    <reaction evidence="10">
        <text>1D-myo-inositol hexakisphosphate + ATP = 1-diphospho-1D-myo-inositol 2,3,4,5,6-pentakisphosphate + ADP</text>
        <dbReference type="Rhea" id="RHEA:37459"/>
        <dbReference type="ChEBI" id="CHEBI:30616"/>
        <dbReference type="ChEBI" id="CHEBI:58130"/>
        <dbReference type="ChEBI" id="CHEBI:74946"/>
        <dbReference type="ChEBI" id="CHEBI:456216"/>
        <dbReference type="EC" id="2.7.4.24"/>
    </reaction>
    <physiologicalReaction direction="left-to-right" evidence="10">
        <dbReference type="Rhea" id="RHEA:37460"/>
    </physiologicalReaction>
</comment>
<proteinExistence type="inferred from homology"/>
<comment type="caution">
    <text evidence="16">The sequence shown here is derived from an EMBL/GenBank/DDBJ whole genome shotgun (WGS) entry which is preliminary data.</text>
</comment>
<feature type="domain" description="VIP1 N-terminal" evidence="15">
    <location>
        <begin position="300"/>
        <end position="388"/>
    </location>
</feature>
<feature type="compositionally biased region" description="Low complexity" evidence="14">
    <location>
        <begin position="1473"/>
        <end position="1486"/>
    </location>
</feature>
<dbReference type="GO" id="GO:0005524">
    <property type="term" value="F:ATP binding"/>
    <property type="evidence" value="ECO:0007669"/>
    <property type="project" value="UniProtKB-KW"/>
</dbReference>
<dbReference type="InterPro" id="IPR040557">
    <property type="entry name" value="VIP1_N"/>
</dbReference>
<dbReference type="Gene3D" id="3.40.50.1240">
    <property type="entry name" value="Phosphoglycerate mutase-like"/>
    <property type="match status" value="1"/>
</dbReference>
<dbReference type="Gene3D" id="3.30.470.20">
    <property type="entry name" value="ATP-grasp fold, B domain"/>
    <property type="match status" value="1"/>
</dbReference>
<evidence type="ECO:0000256" key="11">
    <source>
        <dbReference type="ARBA" id="ARBA00055071"/>
    </source>
</evidence>
<evidence type="ECO:0000256" key="4">
    <source>
        <dbReference type="ARBA" id="ARBA00022490"/>
    </source>
</evidence>
<comment type="catalytic activity">
    <reaction evidence="9">
        <text>5-diphospho-1D-myo-inositol 1,2,3,4,6-pentakisphosphate + ATP + H(+) = 1,5-bis(diphospho)-1D-myo-inositol 2,3,4,6-tetrakisphosphate + ADP</text>
        <dbReference type="Rhea" id="RHEA:10276"/>
        <dbReference type="ChEBI" id="CHEBI:15378"/>
        <dbReference type="ChEBI" id="CHEBI:30616"/>
        <dbReference type="ChEBI" id="CHEBI:58628"/>
        <dbReference type="ChEBI" id="CHEBI:77983"/>
        <dbReference type="ChEBI" id="CHEBI:456216"/>
        <dbReference type="EC" id="2.7.4.24"/>
    </reaction>
    <physiologicalReaction direction="left-to-right" evidence="9">
        <dbReference type="Rhea" id="RHEA:10277"/>
    </physiologicalReaction>
</comment>
<feature type="region of interest" description="Disordered" evidence="14">
    <location>
        <begin position="142"/>
        <end position="179"/>
    </location>
</feature>
<comment type="similarity">
    <text evidence="2 13">Belongs to the histidine acid phosphatase family. VIP1 subfamily.</text>
</comment>
<dbReference type="PANTHER" id="PTHR12750">
    <property type="entry name" value="DIPHOSPHOINOSITOL PENTAKISPHOSPHATE KINASE"/>
    <property type="match status" value="1"/>
</dbReference>
<keyword evidence="7 13" id="KW-0418">Kinase</keyword>
<dbReference type="Pfam" id="PF18086">
    <property type="entry name" value="PPIP5K2_N"/>
    <property type="match status" value="1"/>
</dbReference>
<dbReference type="GO" id="GO:0005829">
    <property type="term" value="C:cytosol"/>
    <property type="evidence" value="ECO:0007669"/>
    <property type="project" value="UniProtKB-SubCell"/>
</dbReference>
<dbReference type="FunFam" id="3.30.470.20:FF:000003">
    <property type="entry name" value="Inositol hexakisphosphate and diphosphoinositol-pentakisphosphate kinase"/>
    <property type="match status" value="1"/>
</dbReference>
<comment type="function">
    <text evidence="11">Bifunctional inositol kinase that acts in concert with the IP6K kinases to synthesize the diphosphate group-containing inositol pyrophosphates diphosphoinositol pentakisphosphate, PP-InsP5, and bis-diphosphoinositol tetrakisphosphate, (PP)2-InsP4. PP-InsP5 and (PP)2-InsP4, also respectively called InsP7 and InsP8, may regulate a variety of cellular processes, including apoptosis, vesicle trafficking, cytoskeletal dynamics, and exocytosis. Phosphorylates inositol hexakisphosphate (InsP6) at position 1 to produce PP-InsP5 which is in turn phosphorylated by IP6Ks to produce (PP)2-InsP4. Alternatively, phosphorylates PP-InsP5 at position 1, produced by IP6Ks from InsP6, to produce (PP)2-InsP4.</text>
</comment>
<dbReference type="Gene3D" id="3.40.50.11950">
    <property type="match status" value="1"/>
</dbReference>
<feature type="compositionally biased region" description="Basic and acidic residues" evidence="14">
    <location>
        <begin position="10"/>
        <end position="33"/>
    </location>
</feature>
<reference evidence="17" key="1">
    <citation type="submission" date="2017-01" db="EMBL/GenBank/DDBJ databases">
        <title>Comparative genomics of anhydrobiosis in the tardigrade Hypsibius dujardini.</title>
        <authorList>
            <person name="Yoshida Y."/>
            <person name="Koutsovoulos G."/>
            <person name="Laetsch D."/>
            <person name="Stevens L."/>
            <person name="Kumar S."/>
            <person name="Horikawa D."/>
            <person name="Ishino K."/>
            <person name="Komine S."/>
            <person name="Tomita M."/>
            <person name="Blaxter M."/>
            <person name="Arakawa K."/>
        </authorList>
    </citation>
    <scope>NUCLEOTIDE SEQUENCE [LARGE SCALE GENOMIC DNA]</scope>
    <source>
        <strain evidence="17">Z151</strain>
    </source>
</reference>
<evidence type="ECO:0000256" key="14">
    <source>
        <dbReference type="SAM" id="MobiDB-lite"/>
    </source>
</evidence>
<keyword evidence="6 13" id="KW-0547">Nucleotide-binding</keyword>
<keyword evidence="4 13" id="KW-0963">Cytoplasm</keyword>
<dbReference type="InterPro" id="IPR033379">
    <property type="entry name" value="Acid_Pase_AS"/>
</dbReference>
<evidence type="ECO:0000256" key="6">
    <source>
        <dbReference type="ARBA" id="ARBA00022741"/>
    </source>
</evidence>
<evidence type="ECO:0000256" key="7">
    <source>
        <dbReference type="ARBA" id="ARBA00022777"/>
    </source>
</evidence>
<name>A0A1W0WMH9_HYPEX</name>
<feature type="region of interest" description="Disordered" evidence="14">
    <location>
        <begin position="1"/>
        <end position="101"/>
    </location>
</feature>
<feature type="compositionally biased region" description="Low complexity" evidence="14">
    <location>
        <begin position="40"/>
        <end position="50"/>
    </location>
</feature>
<dbReference type="Proteomes" id="UP000192578">
    <property type="component" value="Unassembled WGS sequence"/>
</dbReference>
<feature type="compositionally biased region" description="Polar residues" evidence="14">
    <location>
        <begin position="1451"/>
        <end position="1465"/>
    </location>
</feature>
<feature type="compositionally biased region" description="Polar residues" evidence="14">
    <location>
        <begin position="1205"/>
        <end position="1232"/>
    </location>
</feature>
<dbReference type="EMBL" id="MTYJ01000075">
    <property type="protein sequence ID" value="OQV16333.1"/>
    <property type="molecule type" value="Genomic_DNA"/>
</dbReference>
<keyword evidence="17" id="KW-1185">Reference proteome</keyword>
<keyword evidence="8 13" id="KW-0067">ATP-binding</keyword>
<feature type="compositionally biased region" description="Low complexity" evidence="14">
    <location>
        <begin position="57"/>
        <end position="67"/>
    </location>
</feature>
<evidence type="ECO:0000256" key="2">
    <source>
        <dbReference type="ARBA" id="ARBA00005609"/>
    </source>
</evidence>
<evidence type="ECO:0000313" key="17">
    <source>
        <dbReference type="Proteomes" id="UP000192578"/>
    </source>
</evidence>
<sequence length="1518" mass="167750">MSNSFLNLFKTKDSHHSEKPGKSIAKSDLDAGGRHRKRLGSLTSSSASTSPTPPVAPVSVPLAGPVSISDTFVTLPATDAPPSRPVSPSSPPPTPQSPYTEEVLDQTFTSSLRLPTTASPVRRRSMTVPIDVALVTLPLSSAAGGQHHSSGEGSEDASPLSPRDASVPLPGSSSTLPPRRANRFVVSKISEDAIKVGGGSALIFPPPRSTSSSVAGSPEILRAKSPLGALDDPVMLSPHAEPVPGSSVRPTVLPMASQSGSLSRGSSLGKGSTIDQNGVITSPVAALASPEPEHEPFLFLGVCAMAKKAKSKYMTEILRRITQEFEQIKTVVFDEQQILNDPVEKWPIVDALISFQSERFPLDKTIQYWKLRNPFLVNDLEMQKVLKDRREVYKLVKSIDIELPRYAILDRETGNPEDAQLEEAEDFIVVNGIVFNKPFVEKPVEADDHNIYIYYPISAGGGSQRLFRKIGSRSSVYSAESKIRRNGSYIYEEFMPTDGTDVKVYTVGTEYAHAEARKSPALDGVVERDKDGKEIRFPVILNNIEKLIARRICSTFKQTVCGFDLLRANGRSYVCDVNGFSFVKNSMIYYSDCAKIIANNILRKLAPQLHIPWSIPFQLDDPPIVTTTLGRMMELRCVIAVVRHGDRTPKQKMKMEMQHRKFFDVYTKFGGRLDAEGREIKLKKPKQLQEILDIVRELLTSHMHEAEVKDKRAKLEQLKSVLEMYGHFSGINRKIQIKYQHVSKLDSPTKAEATDEPKEADPSLPAGSLVLIMKWGGELTPLGKYQSEQLGMMFRCMYPGSEEFSRKKGHGLLRLHSTFRHDLKIYASDEGRVQSTAAAFAKGLLALEGELTPILVQMVKSADTNGLLDNDLDARENENTVKKRLKAILKQDRAFNEEDRETLNPTGSVSIKLAMEEVQNPVKACEEMYEGIRELNVTIREKSQSVEGELPTLYSGESWDLLPRRWAKLEKDFKLKDATFDITKIPDIYDCIKFDMHHNQWINRYACAKRVFVLARNLANIVVPLEYGITLKEKLAIAQGVATPLLKKIRADMQHVIDVPESQDDPENVNRLHPRFSQNVASPGRMVRSRLYFTSESHIHSLMNIFRFGGLIPANDAQWTRAMAYISSVPEFNFLTQIVIMMYEDPKKDINSDDRFHIELHFSPGMLLRSDDLEPEGPGFWSMGKSAGPSTSSDPAHANPLPSIKHSTATLKNESNLSIMRSPSTSRRLTSGSMVQGTSMSHLADGWLDNLDANSTINFPKTKFDRSIYKTTIAKDDTGVHMNRVFSTAVIKGLSSGSSLDKMEDAKTSADLNCLHVPNVNSLETLHNALSFRQLDTFLETVTSSGSRQVSTVTSPSRTPEQPIFGTQTVTDGTQNSRLFVHQESVLTDFLSEPSRPESPAVTSPTIDGSGGFGANNRFFSVHSTPTPPPLPLGGATSDATSLALDDKENFSSMQQTPTPDLQQQHTREERSPSSSPVIESLISSPVKERKDDGDKSAGPAAEGVVKNLNFDFDAASS</sequence>
<evidence type="ECO:0000256" key="12">
    <source>
        <dbReference type="ARBA" id="ARBA00071668"/>
    </source>
</evidence>
<feature type="region of interest" description="Disordered" evidence="14">
    <location>
        <begin position="1390"/>
        <end position="1439"/>
    </location>
</feature>
<evidence type="ECO:0000256" key="13">
    <source>
        <dbReference type="RuleBase" id="RU365032"/>
    </source>
</evidence>